<evidence type="ECO:0000256" key="2">
    <source>
        <dbReference type="ARBA" id="ARBA00022729"/>
    </source>
</evidence>
<dbReference type="InterPro" id="IPR008963">
    <property type="entry name" value="Purple_acid_Pase-like_N"/>
</dbReference>
<gene>
    <name evidence="8" type="ORF">Vretifemale_17878</name>
</gene>
<dbReference type="AlphaFoldDB" id="A0A8J4CWD3"/>
<dbReference type="InterPro" id="IPR029052">
    <property type="entry name" value="Metallo-depent_PP-like"/>
</dbReference>
<dbReference type="SUPFAM" id="SSF56300">
    <property type="entry name" value="Metallo-dependent phosphatases"/>
    <property type="match status" value="1"/>
</dbReference>
<dbReference type="GO" id="GO:0003993">
    <property type="term" value="F:acid phosphatase activity"/>
    <property type="evidence" value="ECO:0007669"/>
    <property type="project" value="UniProtKB-EC"/>
</dbReference>
<dbReference type="OrthoDB" id="407721at2759"/>
<dbReference type="InterPro" id="IPR041792">
    <property type="entry name" value="MPP_PAP"/>
</dbReference>
<dbReference type="EC" id="3.1.3.2" evidence="5"/>
<feature type="signal peptide" evidence="5">
    <location>
        <begin position="1"/>
        <end position="20"/>
    </location>
</feature>
<dbReference type="Proteomes" id="UP000747110">
    <property type="component" value="Unassembled WGS sequence"/>
</dbReference>
<proteinExistence type="inferred from homology"/>
<keyword evidence="9" id="KW-1185">Reference proteome</keyword>
<feature type="domain" description="Purple acid phosphatase N-terminal" evidence="7">
    <location>
        <begin position="84"/>
        <end position="203"/>
    </location>
</feature>
<evidence type="ECO:0000313" key="9">
    <source>
        <dbReference type="Proteomes" id="UP000747110"/>
    </source>
</evidence>
<dbReference type="Pfam" id="PF00149">
    <property type="entry name" value="Metallophos"/>
    <property type="match status" value="1"/>
</dbReference>
<organism evidence="8 9">
    <name type="scientific">Volvox reticuliferus</name>
    <dbReference type="NCBI Taxonomy" id="1737510"/>
    <lineage>
        <taxon>Eukaryota</taxon>
        <taxon>Viridiplantae</taxon>
        <taxon>Chlorophyta</taxon>
        <taxon>core chlorophytes</taxon>
        <taxon>Chlorophyceae</taxon>
        <taxon>CS clade</taxon>
        <taxon>Chlamydomonadales</taxon>
        <taxon>Volvocaceae</taxon>
        <taxon>Volvox</taxon>
    </lineage>
</organism>
<dbReference type="PANTHER" id="PTHR22953:SF153">
    <property type="entry name" value="PURPLE ACID PHOSPHATASE"/>
    <property type="match status" value="1"/>
</dbReference>
<accession>A0A8J4CWD3</accession>
<comment type="caution">
    <text evidence="8">The sequence shown here is derived from an EMBL/GenBank/DDBJ whole genome shotgun (WGS) entry which is preliminary data.</text>
</comment>
<protein>
    <recommendedName>
        <fullName evidence="5">Purple acid phosphatase</fullName>
        <ecNumber evidence="5">3.1.3.2</ecNumber>
    </recommendedName>
</protein>
<evidence type="ECO:0000256" key="5">
    <source>
        <dbReference type="RuleBase" id="RU361203"/>
    </source>
</evidence>
<evidence type="ECO:0000259" key="7">
    <source>
        <dbReference type="Pfam" id="PF16656"/>
    </source>
</evidence>
<keyword evidence="2 5" id="KW-0732">Signal</keyword>
<evidence type="ECO:0000256" key="4">
    <source>
        <dbReference type="ARBA" id="ARBA00023180"/>
    </source>
</evidence>
<comment type="similarity">
    <text evidence="1 5">Belongs to the metallophosphoesterase superfamily. Purple acid phosphatase family.</text>
</comment>
<feature type="chain" id="PRO_5035340178" description="Purple acid phosphatase" evidence="5">
    <location>
        <begin position="21"/>
        <end position="616"/>
    </location>
</feature>
<keyword evidence="3 5" id="KW-0378">Hydrolase</keyword>
<dbReference type="InterPro" id="IPR015914">
    <property type="entry name" value="PAPs_N"/>
</dbReference>
<dbReference type="EMBL" id="BNCP01000055">
    <property type="protein sequence ID" value="GIL90205.1"/>
    <property type="molecule type" value="Genomic_DNA"/>
</dbReference>
<reference evidence="8" key="1">
    <citation type="journal article" date="2021" name="Proc. Natl. Acad. Sci. U.S.A.">
        <title>Three genomes in the algal genus Volvox reveal the fate of a haploid sex-determining region after a transition to homothallism.</title>
        <authorList>
            <person name="Yamamoto K."/>
            <person name="Hamaji T."/>
            <person name="Kawai-Toyooka H."/>
            <person name="Matsuzaki R."/>
            <person name="Takahashi F."/>
            <person name="Nishimura Y."/>
            <person name="Kawachi M."/>
            <person name="Noguchi H."/>
            <person name="Minakuchi Y."/>
            <person name="Umen J.G."/>
            <person name="Toyoda A."/>
            <person name="Nozaki H."/>
        </authorList>
    </citation>
    <scope>NUCLEOTIDE SEQUENCE</scope>
    <source>
        <strain evidence="8">NIES-3786</strain>
    </source>
</reference>
<dbReference type="GO" id="GO:0046872">
    <property type="term" value="F:metal ion binding"/>
    <property type="evidence" value="ECO:0007669"/>
    <property type="project" value="InterPro"/>
</dbReference>
<dbReference type="InterPro" id="IPR004843">
    <property type="entry name" value="Calcineurin-like_PHP"/>
</dbReference>
<feature type="domain" description="Calcineurin-like phosphoesterase" evidence="6">
    <location>
        <begin position="217"/>
        <end position="441"/>
    </location>
</feature>
<keyword evidence="4" id="KW-0325">Glycoprotein</keyword>
<dbReference type="CDD" id="cd00839">
    <property type="entry name" value="MPP_PAPs"/>
    <property type="match status" value="1"/>
</dbReference>
<dbReference type="InterPro" id="IPR039331">
    <property type="entry name" value="PAPs-like"/>
</dbReference>
<evidence type="ECO:0000256" key="3">
    <source>
        <dbReference type="ARBA" id="ARBA00022801"/>
    </source>
</evidence>
<evidence type="ECO:0000256" key="1">
    <source>
        <dbReference type="ARBA" id="ARBA00008723"/>
    </source>
</evidence>
<dbReference type="Pfam" id="PF16656">
    <property type="entry name" value="Pur_ac_phosph_N"/>
    <property type="match status" value="1"/>
</dbReference>
<evidence type="ECO:0000313" key="8">
    <source>
        <dbReference type="EMBL" id="GIL90205.1"/>
    </source>
</evidence>
<dbReference type="Gene3D" id="2.60.40.380">
    <property type="entry name" value="Purple acid phosphatase-like, N-terminal"/>
    <property type="match status" value="1"/>
</dbReference>
<dbReference type="Gene3D" id="3.60.21.10">
    <property type="match status" value="2"/>
</dbReference>
<sequence length="616" mass="67806">MQLHGIAILALLALFHQAQAYRPQELLAQRALIAEIGDATNQHITAKPCPSKATVFNDCFLTSSNAKDYPWGSPEISYSAAGDPWGVHLTGPYPDGRTYLVSWFTGGPTIKRNPTQPNTSALVTYASVQAAPSASAPSGENQTFAGSIITYLRLYTDTAYANYSYLSPYIHHVILANLTPSTTYTYQVSARDGNLAGNYSFTTLPLPADGAPSPYPLRIGIMGDVGQTRNSSVTRDHMLSNNPQVVIHVGDSSYADNYHASSPDLNKPGGTNQQRWDSFNVLWEPLFSRAPVLNIPGNHEVESSGIKSSISLTTASWSFPTNFPFQSYAARFPPPGSTAATLGSITASMYYSTVLGGVATLISFNNYIAYHRGSPQYEWAIKEFQKVNRTKTPWLFVQYHTSSYHTYTNHYKSMECFMSIWEDIFYRYGVDLVFNGHVHAYERTHPVYKYRRDDCAPTYVTVGDGGNIEGLYRNFVDDISSTTKKTYCEGFTASGKSPATLYYTNPGGWDSAGPRPANCSTVTFQPASGVAGGPPVMCLNGTDPLLGFCQSSQPNWSALRDPSFGHAILDLQSDTTARFRWFKNLVGTKVAVDDIVLERQASCQNRRRRSRHLSSS</sequence>
<dbReference type="SUPFAM" id="SSF49363">
    <property type="entry name" value="Purple acid phosphatase, N-terminal domain"/>
    <property type="match status" value="1"/>
</dbReference>
<evidence type="ECO:0000259" key="6">
    <source>
        <dbReference type="Pfam" id="PF00149"/>
    </source>
</evidence>
<name>A0A8J4CWD3_9CHLO</name>
<comment type="catalytic activity">
    <reaction evidence="5">
        <text>a phosphate monoester + H2O = an alcohol + phosphate</text>
        <dbReference type="Rhea" id="RHEA:15017"/>
        <dbReference type="ChEBI" id="CHEBI:15377"/>
        <dbReference type="ChEBI" id="CHEBI:30879"/>
        <dbReference type="ChEBI" id="CHEBI:43474"/>
        <dbReference type="ChEBI" id="CHEBI:67140"/>
        <dbReference type="EC" id="3.1.3.2"/>
    </reaction>
</comment>
<dbReference type="PANTHER" id="PTHR22953">
    <property type="entry name" value="ACID PHOSPHATASE RELATED"/>
    <property type="match status" value="1"/>
</dbReference>